<dbReference type="Gene3D" id="3.30.70.100">
    <property type="match status" value="1"/>
</dbReference>
<dbReference type="Proteomes" id="UP001165575">
    <property type="component" value="Unassembled WGS sequence"/>
</dbReference>
<dbReference type="EMBL" id="JANIDX010000001">
    <property type="protein sequence ID" value="MCX5619158.1"/>
    <property type="molecule type" value="Genomic_DNA"/>
</dbReference>
<evidence type="ECO:0000313" key="3">
    <source>
        <dbReference type="Proteomes" id="UP001165575"/>
    </source>
</evidence>
<proteinExistence type="predicted"/>
<dbReference type="PROSITE" id="PS51725">
    <property type="entry name" value="ABM"/>
    <property type="match status" value="1"/>
</dbReference>
<protein>
    <submittedName>
        <fullName evidence="2">Antibiotic biosynthesis monooxygenase</fullName>
    </submittedName>
</protein>
<dbReference type="InterPro" id="IPR007138">
    <property type="entry name" value="ABM_dom"/>
</dbReference>
<sequence>MSEAVHILALATIDKGKAADLEKVVQECAKHSLQEKACKRYEIARDAENEGRFTVSEIWASQEGFEAHLATEHFGVLAAFAKEHGAELEVIRQVPLHPAA</sequence>
<reference evidence="2 3" key="1">
    <citation type="submission" date="2022-07" db="EMBL/GenBank/DDBJ databases">
        <title>Bombella genomes.</title>
        <authorList>
            <person name="Harer L."/>
            <person name="Styblova S."/>
            <person name="Ehrmann M."/>
        </authorList>
    </citation>
    <scope>NUCLEOTIDE SEQUENCE [LARGE SCALE GENOMIC DNA]</scope>
    <source>
        <strain evidence="2 3">TMW 2.2556</strain>
    </source>
</reference>
<comment type="caution">
    <text evidence="2">The sequence shown here is derived from an EMBL/GenBank/DDBJ whole genome shotgun (WGS) entry which is preliminary data.</text>
</comment>
<evidence type="ECO:0000313" key="2">
    <source>
        <dbReference type="EMBL" id="MCX5619158.1"/>
    </source>
</evidence>
<dbReference type="InterPro" id="IPR011008">
    <property type="entry name" value="Dimeric_a/b-barrel"/>
</dbReference>
<accession>A0ABT3WKF0</accession>
<dbReference type="Pfam" id="PF03992">
    <property type="entry name" value="ABM"/>
    <property type="match status" value="1"/>
</dbReference>
<keyword evidence="2" id="KW-0503">Monooxygenase</keyword>
<keyword evidence="2" id="KW-0560">Oxidoreductase</keyword>
<feature type="domain" description="ABM" evidence="1">
    <location>
        <begin position="5"/>
        <end position="95"/>
    </location>
</feature>
<dbReference type="InterPro" id="IPR050744">
    <property type="entry name" value="AI-2_Isomerase_LsrG"/>
</dbReference>
<keyword evidence="3" id="KW-1185">Reference proteome</keyword>
<dbReference type="RefSeq" id="WP_155572491.1">
    <property type="nucleotide sequence ID" value="NZ_JANIDX010000001.1"/>
</dbReference>
<dbReference type="SUPFAM" id="SSF54909">
    <property type="entry name" value="Dimeric alpha+beta barrel"/>
    <property type="match status" value="1"/>
</dbReference>
<name>A0ABT3WKF0_9PROT</name>
<organism evidence="2 3">
    <name type="scientific">Bombella pollinis</name>
    <dbReference type="NCBI Taxonomy" id="2967337"/>
    <lineage>
        <taxon>Bacteria</taxon>
        <taxon>Pseudomonadati</taxon>
        <taxon>Pseudomonadota</taxon>
        <taxon>Alphaproteobacteria</taxon>
        <taxon>Acetobacterales</taxon>
        <taxon>Acetobacteraceae</taxon>
        <taxon>Bombella</taxon>
    </lineage>
</organism>
<gene>
    <name evidence="2" type="ORF">NQF89_01785</name>
</gene>
<dbReference type="PANTHER" id="PTHR33336:SF3">
    <property type="entry name" value="ABM DOMAIN-CONTAINING PROTEIN"/>
    <property type="match status" value="1"/>
</dbReference>
<dbReference type="PANTHER" id="PTHR33336">
    <property type="entry name" value="QUINOL MONOOXYGENASE YGIN-RELATED"/>
    <property type="match status" value="1"/>
</dbReference>
<evidence type="ECO:0000259" key="1">
    <source>
        <dbReference type="PROSITE" id="PS51725"/>
    </source>
</evidence>
<dbReference type="GO" id="GO:0004497">
    <property type="term" value="F:monooxygenase activity"/>
    <property type="evidence" value="ECO:0007669"/>
    <property type="project" value="UniProtKB-KW"/>
</dbReference>